<evidence type="ECO:0000256" key="1">
    <source>
        <dbReference type="SAM" id="Phobius"/>
    </source>
</evidence>
<accession>A0AAE4MHY8</accession>
<name>A0AAE4MHY8_9EURY</name>
<dbReference type="EMBL" id="JAWDKD010000015">
    <property type="protein sequence ID" value="MDV0446922.1"/>
    <property type="molecule type" value="Genomic_DNA"/>
</dbReference>
<keyword evidence="1" id="KW-0472">Membrane</keyword>
<dbReference type="Proteomes" id="UP001271789">
    <property type="component" value="Unassembled WGS sequence"/>
</dbReference>
<organism evidence="2 3">
    <name type="scientific">Methanolapillus africanus</name>
    <dbReference type="NCBI Taxonomy" id="3028297"/>
    <lineage>
        <taxon>Archaea</taxon>
        <taxon>Methanobacteriati</taxon>
        <taxon>Methanobacteriota</taxon>
        <taxon>Stenosarchaea group</taxon>
        <taxon>Methanomicrobia</taxon>
        <taxon>Methanosarcinales</taxon>
        <taxon>Methanosarcinaceae</taxon>
        <taxon>Methanolapillus</taxon>
    </lineage>
</organism>
<gene>
    <name evidence="2" type="ORF">MsAg5_07870</name>
</gene>
<evidence type="ECO:0000313" key="2">
    <source>
        <dbReference type="EMBL" id="MDV0446922.1"/>
    </source>
</evidence>
<reference evidence="2" key="1">
    <citation type="submission" date="2023-06" db="EMBL/GenBank/DDBJ databases">
        <title>Genome sequence of Methanosarcinaceae archaeon Ag5.</title>
        <authorList>
            <person name="Protasov E."/>
            <person name="Platt K."/>
            <person name="Poehlein A."/>
            <person name="Daniel R."/>
            <person name="Brune A."/>
        </authorList>
    </citation>
    <scope>NUCLEOTIDE SEQUENCE</scope>
    <source>
        <strain evidence="2">Ag5</strain>
    </source>
</reference>
<proteinExistence type="predicted"/>
<keyword evidence="1" id="KW-0812">Transmembrane</keyword>
<protein>
    <submittedName>
        <fullName evidence="2">Uncharacterized protein</fullName>
    </submittedName>
</protein>
<feature type="transmembrane region" description="Helical" evidence="1">
    <location>
        <begin position="25"/>
        <end position="43"/>
    </location>
</feature>
<dbReference type="AlphaFoldDB" id="A0AAE4MHY8"/>
<sequence>MIRILTFERKMPHNARTGAGCQKPAHFLLLFFSFFSYIIVSLFSDLKRLYKMNTLGFEHLLKPFIF</sequence>
<evidence type="ECO:0000313" key="3">
    <source>
        <dbReference type="Proteomes" id="UP001271789"/>
    </source>
</evidence>
<comment type="caution">
    <text evidence="2">The sequence shown here is derived from an EMBL/GenBank/DDBJ whole genome shotgun (WGS) entry which is preliminary data.</text>
</comment>
<keyword evidence="3" id="KW-1185">Reference proteome</keyword>
<keyword evidence="1" id="KW-1133">Transmembrane helix</keyword>